<organism evidence="2">
    <name type="scientific">Rhodothermus marinus</name>
    <name type="common">Rhodothermus obamensis</name>
    <dbReference type="NCBI Taxonomy" id="29549"/>
    <lineage>
        <taxon>Bacteria</taxon>
        <taxon>Pseudomonadati</taxon>
        <taxon>Rhodothermota</taxon>
        <taxon>Rhodothermia</taxon>
        <taxon>Rhodothermales</taxon>
        <taxon>Rhodothermaceae</taxon>
        <taxon>Rhodothermus</taxon>
    </lineage>
</organism>
<gene>
    <name evidence="2" type="ORF">ENO59_03725</name>
</gene>
<feature type="transmembrane region" description="Helical" evidence="1">
    <location>
        <begin position="262"/>
        <end position="284"/>
    </location>
</feature>
<feature type="transmembrane region" description="Helical" evidence="1">
    <location>
        <begin position="142"/>
        <end position="161"/>
    </location>
</feature>
<feature type="transmembrane region" description="Helical" evidence="1">
    <location>
        <begin position="173"/>
        <end position="191"/>
    </location>
</feature>
<feature type="transmembrane region" description="Helical" evidence="1">
    <location>
        <begin position="329"/>
        <end position="349"/>
    </location>
</feature>
<sequence length="363" mass="39652">MRIQRFPFIALGMVALLTGLAAGLERLGWRFGVDVTWALLHGPLMVAGFFGTLISLERAVALDRRWSYAVPLLCGLGAVLTLAKSQLVGALLLTLGSLGLIGIFGAALHIQRASFLLVMAAGAVALSVGNVAWFWGQPVPLVVLWWMAFLVLTIAGERLELSRMLLHGAHVERWFLGIVGLLGLGLVLSFVNAPLAWRLTGGGLLLLAFWLLRYDVARHTVRQSGLTRFIAWCLLLGYGWLMVGGMVMLYRGQLVAGPWYDAALHAIFVGFVFSTVFGHAPIIFPSVLGVPVAYRPFFYVHLTLLHGALLVRIIGDVAGLWAWRRWGGLLNAMAIVLFLAVTLITTWVAQRQLRAQATSDTYA</sequence>
<protein>
    <recommendedName>
        <fullName evidence="3">NnrS family protein</fullName>
    </recommendedName>
</protein>
<dbReference type="EMBL" id="DSGB01000004">
    <property type="protein sequence ID" value="HER95613.1"/>
    <property type="molecule type" value="Genomic_DNA"/>
</dbReference>
<dbReference type="AlphaFoldDB" id="A0A7V2AZP1"/>
<feature type="transmembrane region" description="Helical" evidence="1">
    <location>
        <begin position="115"/>
        <end position="136"/>
    </location>
</feature>
<reference evidence="2" key="1">
    <citation type="journal article" date="2020" name="mSystems">
        <title>Genome- and Community-Level Interaction Insights into Carbon Utilization and Element Cycling Functions of Hydrothermarchaeota in Hydrothermal Sediment.</title>
        <authorList>
            <person name="Zhou Z."/>
            <person name="Liu Y."/>
            <person name="Xu W."/>
            <person name="Pan J."/>
            <person name="Luo Z.H."/>
            <person name="Li M."/>
        </authorList>
    </citation>
    <scope>NUCLEOTIDE SEQUENCE [LARGE SCALE GENOMIC DNA]</scope>
    <source>
        <strain evidence="2">SpSt-143</strain>
    </source>
</reference>
<accession>A0A7V2AZP1</accession>
<feature type="transmembrane region" description="Helical" evidence="1">
    <location>
        <begin position="89"/>
        <end position="108"/>
    </location>
</feature>
<evidence type="ECO:0000313" key="2">
    <source>
        <dbReference type="EMBL" id="HER95613.1"/>
    </source>
</evidence>
<feature type="transmembrane region" description="Helical" evidence="1">
    <location>
        <begin position="229"/>
        <end position="250"/>
    </location>
</feature>
<feature type="transmembrane region" description="Helical" evidence="1">
    <location>
        <begin position="37"/>
        <end position="54"/>
    </location>
</feature>
<comment type="caution">
    <text evidence="2">The sequence shown here is derived from an EMBL/GenBank/DDBJ whole genome shotgun (WGS) entry which is preliminary data.</text>
</comment>
<proteinExistence type="predicted"/>
<name>A0A7V2AZP1_RHOMR</name>
<keyword evidence="1" id="KW-0472">Membrane</keyword>
<feature type="transmembrane region" description="Helical" evidence="1">
    <location>
        <begin position="66"/>
        <end position="83"/>
    </location>
</feature>
<feature type="transmembrane region" description="Helical" evidence="1">
    <location>
        <begin position="296"/>
        <end position="323"/>
    </location>
</feature>
<evidence type="ECO:0008006" key="3">
    <source>
        <dbReference type="Google" id="ProtNLM"/>
    </source>
</evidence>
<feature type="transmembrane region" description="Helical" evidence="1">
    <location>
        <begin position="197"/>
        <end position="217"/>
    </location>
</feature>
<keyword evidence="1" id="KW-1133">Transmembrane helix</keyword>
<evidence type="ECO:0000256" key="1">
    <source>
        <dbReference type="SAM" id="Phobius"/>
    </source>
</evidence>
<keyword evidence="1" id="KW-0812">Transmembrane</keyword>